<dbReference type="PANTHER" id="PTHR24096:SF160">
    <property type="entry name" value="4-COUMARATE--COA LIGASE-LIKE 9"/>
    <property type="match status" value="1"/>
</dbReference>
<dbReference type="Proteomes" id="UP000827721">
    <property type="component" value="Unassembled WGS sequence"/>
</dbReference>
<keyword evidence="2" id="KW-0436">Ligase</keyword>
<sequence>MLTHRNLIAQVASYCASWQQQETPAAMLFTMPYFHVFGFLYCVRSVALSEMAVVMERFELKKMLRAVEEFRVTHTALTPPVVVAMLKDGLTDGYDLSSLEGVVCGAAPLGKDSIAAFMARFPKVVFLQLTCIADSLKSYGLTESTAGIFRMVGLEESKHLGSVGRLSGGFEAKIVEPETGDALPPLKQGELWIRGPTIMKGYIRDAKATSETLLKDGWMRTGDLCYIDEGGFLFIVDRLKELIKYKGFQVAPAELEQLLLSHPEIADAAVIPYPDEEGGEVPMAFVVRQPQSQSSLNEAEIMNFVAKQVAPYKKIRRVAFVSSIPKSPAGKLLRKDLMKIAVPSRL</sequence>
<evidence type="ECO:0000313" key="6">
    <source>
        <dbReference type="Proteomes" id="UP000827721"/>
    </source>
</evidence>
<dbReference type="InterPro" id="IPR045851">
    <property type="entry name" value="AMP-bd_C_sf"/>
</dbReference>
<reference evidence="5 6" key="1">
    <citation type="submission" date="2021-02" db="EMBL/GenBank/DDBJ databases">
        <title>Plant Genome Project.</title>
        <authorList>
            <person name="Zhang R.-G."/>
        </authorList>
    </citation>
    <scope>NUCLEOTIDE SEQUENCE [LARGE SCALE GENOMIC DNA]</scope>
    <source>
        <tissue evidence="5">Leaves</tissue>
    </source>
</reference>
<evidence type="ECO:0008006" key="7">
    <source>
        <dbReference type="Google" id="ProtNLM"/>
    </source>
</evidence>
<comment type="caution">
    <text evidence="5">The sequence shown here is derived from an EMBL/GenBank/DDBJ whole genome shotgun (WGS) entry which is preliminary data.</text>
</comment>
<dbReference type="InterPro" id="IPR000873">
    <property type="entry name" value="AMP-dep_synth/lig_dom"/>
</dbReference>
<dbReference type="Gene3D" id="3.40.50.12780">
    <property type="entry name" value="N-terminal domain of ligase-like"/>
    <property type="match status" value="1"/>
</dbReference>
<protein>
    <recommendedName>
        <fullName evidence="7">4-coumarate--CoA ligase</fullName>
    </recommendedName>
</protein>
<dbReference type="InterPro" id="IPR025110">
    <property type="entry name" value="AMP-bd_C"/>
</dbReference>
<dbReference type="Gene3D" id="3.30.300.30">
    <property type="match status" value="1"/>
</dbReference>
<dbReference type="EMBL" id="JAFEMO010000618">
    <property type="protein sequence ID" value="KAH7511262.1"/>
    <property type="molecule type" value="Genomic_DNA"/>
</dbReference>
<feature type="domain" description="AMP-dependent synthetase/ligase" evidence="3">
    <location>
        <begin position="1"/>
        <end position="202"/>
    </location>
</feature>
<dbReference type="InterPro" id="IPR042099">
    <property type="entry name" value="ANL_N_sf"/>
</dbReference>
<accession>A0ABQ8GX13</accession>
<dbReference type="SUPFAM" id="SSF56801">
    <property type="entry name" value="Acetyl-CoA synthetase-like"/>
    <property type="match status" value="1"/>
</dbReference>
<dbReference type="Pfam" id="PF00501">
    <property type="entry name" value="AMP-binding"/>
    <property type="match status" value="1"/>
</dbReference>
<feature type="domain" description="AMP-binding enzyme C-terminal" evidence="4">
    <location>
        <begin position="254"/>
        <end position="331"/>
    </location>
</feature>
<comment type="similarity">
    <text evidence="1">Belongs to the ATP-dependent AMP-binding enzyme family.</text>
</comment>
<evidence type="ECO:0000259" key="4">
    <source>
        <dbReference type="Pfam" id="PF13193"/>
    </source>
</evidence>
<evidence type="ECO:0000256" key="2">
    <source>
        <dbReference type="ARBA" id="ARBA00022598"/>
    </source>
</evidence>
<evidence type="ECO:0000259" key="3">
    <source>
        <dbReference type="Pfam" id="PF00501"/>
    </source>
</evidence>
<dbReference type="Pfam" id="PF13193">
    <property type="entry name" value="AMP-binding_C"/>
    <property type="match status" value="1"/>
</dbReference>
<evidence type="ECO:0000256" key="1">
    <source>
        <dbReference type="ARBA" id="ARBA00006432"/>
    </source>
</evidence>
<organism evidence="5 6">
    <name type="scientific">Xanthoceras sorbifolium</name>
    <dbReference type="NCBI Taxonomy" id="99658"/>
    <lineage>
        <taxon>Eukaryota</taxon>
        <taxon>Viridiplantae</taxon>
        <taxon>Streptophyta</taxon>
        <taxon>Embryophyta</taxon>
        <taxon>Tracheophyta</taxon>
        <taxon>Spermatophyta</taxon>
        <taxon>Magnoliopsida</taxon>
        <taxon>eudicotyledons</taxon>
        <taxon>Gunneridae</taxon>
        <taxon>Pentapetalae</taxon>
        <taxon>rosids</taxon>
        <taxon>malvids</taxon>
        <taxon>Sapindales</taxon>
        <taxon>Sapindaceae</taxon>
        <taxon>Xanthoceroideae</taxon>
        <taxon>Xanthoceras</taxon>
    </lineage>
</organism>
<proteinExistence type="inferred from homology"/>
<gene>
    <name evidence="5" type="ORF">JRO89_XSUnG0214900</name>
</gene>
<keyword evidence="6" id="KW-1185">Reference proteome</keyword>
<name>A0ABQ8GX13_9ROSI</name>
<dbReference type="PANTHER" id="PTHR24096">
    <property type="entry name" value="LONG-CHAIN-FATTY-ACID--COA LIGASE"/>
    <property type="match status" value="1"/>
</dbReference>
<evidence type="ECO:0000313" key="5">
    <source>
        <dbReference type="EMBL" id="KAH7511262.1"/>
    </source>
</evidence>